<comment type="subunit">
    <text evidence="6">Homodimer.</text>
</comment>
<feature type="binding site" evidence="6">
    <location>
        <begin position="110"/>
        <end position="117"/>
    </location>
    <ligand>
        <name>ATP</name>
        <dbReference type="ChEBI" id="CHEBI:30616"/>
    </ligand>
</feature>
<dbReference type="CDD" id="cd02037">
    <property type="entry name" value="Mrp_NBP35"/>
    <property type="match status" value="1"/>
</dbReference>
<dbReference type="Pfam" id="PF01883">
    <property type="entry name" value="FeS_assembly_P"/>
    <property type="match status" value="1"/>
</dbReference>
<dbReference type="GO" id="GO:0046872">
    <property type="term" value="F:metal ion binding"/>
    <property type="evidence" value="ECO:0007669"/>
    <property type="project" value="UniProtKB-KW"/>
</dbReference>
<evidence type="ECO:0000256" key="1">
    <source>
        <dbReference type="ARBA" id="ARBA00022723"/>
    </source>
</evidence>
<keyword evidence="6" id="KW-0378">Hydrolase</keyword>
<name>A0A2N6CZJ3_9GAMM</name>
<organism evidence="8 9">
    <name type="scientific">Sedimenticola selenatireducens</name>
    <dbReference type="NCBI Taxonomy" id="191960"/>
    <lineage>
        <taxon>Bacteria</taxon>
        <taxon>Pseudomonadati</taxon>
        <taxon>Pseudomonadota</taxon>
        <taxon>Gammaproteobacteria</taxon>
        <taxon>Chromatiales</taxon>
        <taxon>Sedimenticolaceae</taxon>
        <taxon>Sedimenticola</taxon>
    </lineage>
</organism>
<evidence type="ECO:0000256" key="5">
    <source>
        <dbReference type="ARBA" id="ARBA00023014"/>
    </source>
</evidence>
<dbReference type="InterPro" id="IPR033756">
    <property type="entry name" value="YlxH/NBP35"/>
</dbReference>
<protein>
    <recommendedName>
        <fullName evidence="6">Iron-sulfur cluster carrier protein</fullName>
    </recommendedName>
</protein>
<dbReference type="InterPro" id="IPR034904">
    <property type="entry name" value="FSCA_dom_sf"/>
</dbReference>
<evidence type="ECO:0000256" key="4">
    <source>
        <dbReference type="ARBA" id="ARBA00023004"/>
    </source>
</evidence>
<dbReference type="InterPro" id="IPR027417">
    <property type="entry name" value="P-loop_NTPase"/>
</dbReference>
<comment type="caution">
    <text evidence="8">The sequence shown here is derived from an EMBL/GenBank/DDBJ whole genome shotgun (WGS) entry which is preliminary data.</text>
</comment>
<evidence type="ECO:0000256" key="2">
    <source>
        <dbReference type="ARBA" id="ARBA00022741"/>
    </source>
</evidence>
<dbReference type="SUPFAM" id="SSF52540">
    <property type="entry name" value="P-loop containing nucleoside triphosphate hydrolases"/>
    <property type="match status" value="1"/>
</dbReference>
<comment type="function">
    <text evidence="6">Binds and transfers iron-sulfur (Fe-S) clusters to target apoproteins. Can hydrolyze ATP.</text>
</comment>
<dbReference type="InterPro" id="IPR044304">
    <property type="entry name" value="NUBPL-like"/>
</dbReference>
<dbReference type="PANTHER" id="PTHR42961:SF2">
    <property type="entry name" value="IRON-SULFUR PROTEIN NUBPL"/>
    <property type="match status" value="1"/>
</dbReference>
<evidence type="ECO:0000256" key="3">
    <source>
        <dbReference type="ARBA" id="ARBA00022840"/>
    </source>
</evidence>
<dbReference type="AlphaFoldDB" id="A0A2N6CZJ3"/>
<dbReference type="PANTHER" id="PTHR42961">
    <property type="entry name" value="IRON-SULFUR PROTEIN NUBPL"/>
    <property type="match status" value="1"/>
</dbReference>
<evidence type="ECO:0000313" key="8">
    <source>
        <dbReference type="EMBL" id="PLX62807.1"/>
    </source>
</evidence>
<evidence type="ECO:0000313" key="9">
    <source>
        <dbReference type="Proteomes" id="UP000235015"/>
    </source>
</evidence>
<dbReference type="EMBL" id="PKUN01000003">
    <property type="protein sequence ID" value="PLX62807.1"/>
    <property type="molecule type" value="Genomic_DNA"/>
</dbReference>
<dbReference type="GO" id="GO:0005524">
    <property type="term" value="F:ATP binding"/>
    <property type="evidence" value="ECO:0007669"/>
    <property type="project" value="UniProtKB-UniRule"/>
</dbReference>
<dbReference type="RefSeq" id="WP_273438003.1">
    <property type="nucleotide sequence ID" value="NZ_PKUN01000003.1"/>
</dbReference>
<dbReference type="SUPFAM" id="SSF117916">
    <property type="entry name" value="Fe-S cluster assembly (FSCA) domain-like"/>
    <property type="match status" value="1"/>
</dbReference>
<dbReference type="Proteomes" id="UP000235015">
    <property type="component" value="Unassembled WGS sequence"/>
</dbReference>
<dbReference type="FunFam" id="3.40.50.300:FF:001119">
    <property type="entry name" value="Iron-sulfur cluster carrier protein"/>
    <property type="match status" value="1"/>
</dbReference>
<keyword evidence="2 6" id="KW-0547">Nucleotide-binding</keyword>
<keyword evidence="1 6" id="KW-0479">Metal-binding</keyword>
<dbReference type="STRING" id="1111735.GCA_000428045_03983"/>
<dbReference type="GO" id="GO:0140663">
    <property type="term" value="F:ATP-dependent FeS chaperone activity"/>
    <property type="evidence" value="ECO:0007669"/>
    <property type="project" value="InterPro"/>
</dbReference>
<proteinExistence type="inferred from homology"/>
<keyword evidence="3 6" id="KW-0067">ATP-binding</keyword>
<accession>A0A2N6CZJ3</accession>
<dbReference type="GO" id="GO:0051539">
    <property type="term" value="F:4 iron, 4 sulfur cluster binding"/>
    <property type="evidence" value="ECO:0007669"/>
    <property type="project" value="TreeGrafter"/>
</dbReference>
<dbReference type="HAMAP" id="MF_02040">
    <property type="entry name" value="Mrp_NBP35"/>
    <property type="match status" value="1"/>
</dbReference>
<evidence type="ECO:0000259" key="7">
    <source>
        <dbReference type="Pfam" id="PF01883"/>
    </source>
</evidence>
<keyword evidence="5 6" id="KW-0411">Iron-sulfur</keyword>
<keyword evidence="4 6" id="KW-0408">Iron</keyword>
<dbReference type="Gene3D" id="3.40.50.300">
    <property type="entry name" value="P-loop containing nucleotide triphosphate hydrolases"/>
    <property type="match status" value="1"/>
</dbReference>
<dbReference type="Pfam" id="PF10609">
    <property type="entry name" value="ParA"/>
    <property type="match status" value="1"/>
</dbReference>
<reference evidence="8 9" key="1">
    <citation type="submission" date="2017-11" db="EMBL/GenBank/DDBJ databases">
        <title>Genome-resolved metagenomics identifies genetic mobility, metabolic interactions, and unexpected diversity in perchlorate-reducing communities.</title>
        <authorList>
            <person name="Barnum T.P."/>
            <person name="Figueroa I.A."/>
            <person name="Carlstrom C.I."/>
            <person name="Lucas L.N."/>
            <person name="Engelbrektson A.L."/>
            <person name="Coates J.D."/>
        </authorList>
    </citation>
    <scope>NUCLEOTIDE SEQUENCE [LARGE SCALE GENOMIC DNA]</scope>
    <source>
        <strain evidence="8">BM301</strain>
    </source>
</reference>
<evidence type="ECO:0000256" key="6">
    <source>
        <dbReference type="HAMAP-Rule" id="MF_02040"/>
    </source>
</evidence>
<dbReference type="GO" id="GO:0016887">
    <property type="term" value="F:ATP hydrolysis activity"/>
    <property type="evidence" value="ECO:0007669"/>
    <property type="project" value="UniProtKB-UniRule"/>
</dbReference>
<feature type="domain" description="MIP18 family-like" evidence="7">
    <location>
        <begin position="14"/>
        <end position="83"/>
    </location>
</feature>
<dbReference type="InterPro" id="IPR019591">
    <property type="entry name" value="Mrp/NBP35_ATP-bd"/>
</dbReference>
<comment type="similarity">
    <text evidence="6">Belongs to the Mrp/NBP35 ATP-binding proteins family.</text>
</comment>
<dbReference type="InterPro" id="IPR002744">
    <property type="entry name" value="MIP18-like"/>
</dbReference>
<dbReference type="GO" id="GO:0016226">
    <property type="term" value="P:iron-sulfur cluster assembly"/>
    <property type="evidence" value="ECO:0007669"/>
    <property type="project" value="InterPro"/>
</dbReference>
<sequence length="356" mass="36516">MSMNCSYQPIQSLEQQVLESLRQLSLSDGGPDVVSAGQVYDVVATAGAVRVLLDPERIAEDALEPLADAIIPLVESLPGVDRAVVKPRPRSIAGRDSLPGIRHVVGVHSGKGGVGKSTLTANLAVALAQQGYAVGLLDADVYGPSAPTLLGVSGRAETTAAGDRIAPREAFGVRMMSIGLLLPEAQALIWRGSLVDEGLPQLFNDIDWGGLDILLVDLPPGTSDVHLAVARVVALSGVITVTSPGQVAIDDVRRGLEMFADLAVPCLGLVENMAGVSCRRCGHVGALFGAGGATGLSDLTGLPLLASLPFIPEVAVGSDSGEPVARESAGNGALFHALASRIADDLKLAGRKEAGV</sequence>
<gene>
    <name evidence="8" type="ORF">C0630_04335</name>
</gene>